<dbReference type="InterPro" id="IPR006638">
    <property type="entry name" value="Elp3/MiaA/NifB-like_rSAM"/>
</dbReference>
<dbReference type="InterPro" id="IPR058240">
    <property type="entry name" value="rSAM_sf"/>
</dbReference>
<dbReference type="OrthoDB" id="9806827at2"/>
<evidence type="ECO:0000313" key="3">
    <source>
        <dbReference type="Proteomes" id="UP000032431"/>
    </source>
</evidence>
<dbReference type="KEGG" id="ccel:CCDG5_1142"/>
<feature type="domain" description="Radical SAM core" evidence="1">
    <location>
        <begin position="253"/>
        <end position="490"/>
    </location>
</feature>
<dbReference type="SMART" id="SM00729">
    <property type="entry name" value="Elp3"/>
    <property type="match status" value="1"/>
</dbReference>
<dbReference type="InterPro" id="IPR023404">
    <property type="entry name" value="rSAM_horseshoe"/>
</dbReference>
<dbReference type="SFLD" id="SFLDG01082">
    <property type="entry name" value="B12-binding_domain_containing"/>
    <property type="match status" value="1"/>
</dbReference>
<dbReference type="Pfam" id="PF04055">
    <property type="entry name" value="Radical_SAM"/>
    <property type="match status" value="1"/>
</dbReference>
<dbReference type="EMBL" id="LM995447">
    <property type="protein sequence ID" value="CDZ24259.1"/>
    <property type="molecule type" value="Genomic_DNA"/>
</dbReference>
<dbReference type="GO" id="GO:0051536">
    <property type="term" value="F:iron-sulfur cluster binding"/>
    <property type="evidence" value="ECO:0007669"/>
    <property type="project" value="InterPro"/>
</dbReference>
<dbReference type="AlphaFoldDB" id="A0A078KT14"/>
<name>A0A078KT14_9FIRM</name>
<dbReference type="Gene3D" id="3.80.30.20">
    <property type="entry name" value="tm_1862 like domain"/>
    <property type="match status" value="1"/>
</dbReference>
<sequence length="614" mass="69817">MDKKVEMALRKVQKPARYTGGELNSVIKDKHNVDVRFAFCFPDIYEIGMSHLGGKILYGLLNSIDYVWCERVFAPWFDFEEQMRCNGIHLYGLESGDDISTFDFIGFSLMYEMSYTNVLNMLDLAGIPIRSADRKDLSPIVILGGPCACNPEPLAPFADIVCLGEGEETLCEVIELYRKCKINKLSKTEFLKKAAKINGVYVPSFYDVDYNEDGTVKAVTPNVSEAPAIVRKSVVKDFDKAYFPDKFVVPYIDIVHDRAMLELFRGCIRGCRFCQAGFIYRPIRSRKPETLNRQASLLCKTTGYDEISLSSLSTSDYLYLPELMPELMDWTEKEGVSLSLPSLRVDNFSRSLMEKISSVRKSSLTFAPEAGTQRLRDAINKNVSEDEIFKTCRLAFEGGWTSVKLYFMLGLPTETMKDVEGIAELSQRIVDTYYSMPNRPKGKSVNVSISVATFVPKPFTPFQWEAQDTSEMIIEKQQHLREAIKSKKISLSCHENHTSFLEAVLARGDRRLADVIETAWRSGCHFDSWDEGFDYDKWMDAFKKCGIDPAFYANRKRSFDEVLPWDHIFYGVNKKFLQRENEKAYRNETSFNCREKCGACGASILTGGVCNAAD</sequence>
<protein>
    <submittedName>
        <fullName evidence="2">Radical SAM protein</fullName>
    </submittedName>
</protein>
<evidence type="ECO:0000313" key="2">
    <source>
        <dbReference type="EMBL" id="CDZ24259.1"/>
    </source>
</evidence>
<keyword evidence="3" id="KW-1185">Reference proteome</keyword>
<dbReference type="SUPFAM" id="SSF102114">
    <property type="entry name" value="Radical SAM enzymes"/>
    <property type="match status" value="1"/>
</dbReference>
<dbReference type="PATRIC" id="fig|29343.3.peg.1201"/>
<dbReference type="PANTHER" id="PTHR42731">
    <property type="entry name" value="SLL1084 PROTEIN"/>
    <property type="match status" value="1"/>
</dbReference>
<dbReference type="InterPro" id="IPR007197">
    <property type="entry name" value="rSAM"/>
</dbReference>
<dbReference type="STRING" id="29343.CCDG5_1142"/>
<dbReference type="CDD" id="cd01335">
    <property type="entry name" value="Radical_SAM"/>
    <property type="match status" value="1"/>
</dbReference>
<evidence type="ECO:0000259" key="1">
    <source>
        <dbReference type="PROSITE" id="PS51918"/>
    </source>
</evidence>
<dbReference type="InterPro" id="IPR045784">
    <property type="entry name" value="Radical_SAM_N2"/>
</dbReference>
<dbReference type="Pfam" id="PF19864">
    <property type="entry name" value="Radical_SAM_N2"/>
    <property type="match status" value="1"/>
</dbReference>
<organism evidence="2 3">
    <name type="scientific">[Clostridium] cellulosi</name>
    <dbReference type="NCBI Taxonomy" id="29343"/>
    <lineage>
        <taxon>Bacteria</taxon>
        <taxon>Bacillati</taxon>
        <taxon>Bacillota</taxon>
        <taxon>Clostridia</taxon>
        <taxon>Eubacteriales</taxon>
        <taxon>Oscillospiraceae</taxon>
        <taxon>Oscillospiraceae incertae sedis</taxon>
    </lineage>
</organism>
<dbReference type="Gene3D" id="3.40.50.280">
    <property type="entry name" value="Cobalamin-binding domain"/>
    <property type="match status" value="1"/>
</dbReference>
<dbReference type="GO" id="GO:0003824">
    <property type="term" value="F:catalytic activity"/>
    <property type="evidence" value="ECO:0007669"/>
    <property type="project" value="InterPro"/>
</dbReference>
<reference evidence="3" key="1">
    <citation type="submission" date="2014-07" db="EMBL/GenBank/DDBJ databases">
        <authorList>
            <person name="Wibberg D."/>
        </authorList>
    </citation>
    <scope>NUCLEOTIDE SEQUENCE [LARGE SCALE GENOMIC DNA]</scope>
    <source>
        <strain evidence="3">DG5</strain>
    </source>
</reference>
<dbReference type="PANTHER" id="PTHR42731:SF1">
    <property type="entry name" value="RADICAL SAM DOMAIN PROTEIN"/>
    <property type="match status" value="1"/>
</dbReference>
<dbReference type="InterPro" id="IPR023862">
    <property type="entry name" value="CHP03960_rSAM"/>
</dbReference>
<proteinExistence type="predicted"/>
<dbReference type="HOGENOM" id="CLU_011543_3_2_9"/>
<dbReference type="PROSITE" id="PS51918">
    <property type="entry name" value="RADICAL_SAM"/>
    <property type="match status" value="1"/>
</dbReference>
<dbReference type="Proteomes" id="UP000032431">
    <property type="component" value="Chromosome I"/>
</dbReference>
<dbReference type="NCBIfam" id="TIGR03960">
    <property type="entry name" value="rSAM_fuse_unch"/>
    <property type="match status" value="1"/>
</dbReference>
<accession>A0A078KT14</accession>
<dbReference type="SFLD" id="SFLDS00029">
    <property type="entry name" value="Radical_SAM"/>
    <property type="match status" value="1"/>
</dbReference>
<gene>
    <name evidence="2" type="ORF">CCDG5_1142</name>
</gene>